<comment type="caution">
    <text evidence="1">The sequence shown here is derived from an EMBL/GenBank/DDBJ whole genome shotgun (WGS) entry which is preliminary data.</text>
</comment>
<name>A0A5B7J7C1_PORTR</name>
<reference evidence="1 2" key="1">
    <citation type="submission" date="2019-05" db="EMBL/GenBank/DDBJ databases">
        <title>Another draft genome of Portunus trituberculatus and its Hox gene families provides insights of decapod evolution.</title>
        <authorList>
            <person name="Jeong J.-H."/>
            <person name="Song I."/>
            <person name="Kim S."/>
            <person name="Choi T."/>
            <person name="Kim D."/>
            <person name="Ryu S."/>
            <person name="Kim W."/>
        </authorList>
    </citation>
    <scope>NUCLEOTIDE SEQUENCE [LARGE SCALE GENOMIC DNA]</scope>
    <source>
        <tissue evidence="1">Muscle</tissue>
    </source>
</reference>
<dbReference type="AlphaFoldDB" id="A0A5B7J7C1"/>
<evidence type="ECO:0000313" key="2">
    <source>
        <dbReference type="Proteomes" id="UP000324222"/>
    </source>
</evidence>
<organism evidence="1 2">
    <name type="scientific">Portunus trituberculatus</name>
    <name type="common">Swimming crab</name>
    <name type="synonym">Neptunus trituberculatus</name>
    <dbReference type="NCBI Taxonomy" id="210409"/>
    <lineage>
        <taxon>Eukaryota</taxon>
        <taxon>Metazoa</taxon>
        <taxon>Ecdysozoa</taxon>
        <taxon>Arthropoda</taxon>
        <taxon>Crustacea</taxon>
        <taxon>Multicrustacea</taxon>
        <taxon>Malacostraca</taxon>
        <taxon>Eumalacostraca</taxon>
        <taxon>Eucarida</taxon>
        <taxon>Decapoda</taxon>
        <taxon>Pleocyemata</taxon>
        <taxon>Brachyura</taxon>
        <taxon>Eubrachyura</taxon>
        <taxon>Portunoidea</taxon>
        <taxon>Portunidae</taxon>
        <taxon>Portuninae</taxon>
        <taxon>Portunus</taxon>
    </lineage>
</organism>
<dbReference type="EMBL" id="VSRR010080998">
    <property type="protein sequence ID" value="MPC89437.1"/>
    <property type="molecule type" value="Genomic_DNA"/>
</dbReference>
<sequence length="61" mass="6719">MTLQGARHSLPQLVAPRLFESAVLAHPAAPALRDAAHTTWLTYQHLDQAANKTASFYFCVL</sequence>
<dbReference type="Proteomes" id="UP000324222">
    <property type="component" value="Unassembled WGS sequence"/>
</dbReference>
<dbReference type="SUPFAM" id="SSF56801">
    <property type="entry name" value="Acetyl-CoA synthetase-like"/>
    <property type="match status" value="1"/>
</dbReference>
<accession>A0A5B7J7C1</accession>
<evidence type="ECO:0000313" key="1">
    <source>
        <dbReference type="EMBL" id="MPC89437.1"/>
    </source>
</evidence>
<keyword evidence="2" id="KW-1185">Reference proteome</keyword>
<protein>
    <submittedName>
        <fullName evidence="1">Uncharacterized protein</fullName>
    </submittedName>
</protein>
<proteinExistence type="predicted"/>
<gene>
    <name evidence="1" type="ORF">E2C01_084383</name>
</gene>